<dbReference type="InterPro" id="IPR023346">
    <property type="entry name" value="Lysozyme-like_dom_sf"/>
</dbReference>
<dbReference type="Proteomes" id="UP000253529">
    <property type="component" value="Unassembled WGS sequence"/>
</dbReference>
<comment type="caution">
    <text evidence="2">The sequence shown here is derived from an EMBL/GenBank/DDBJ whole genome shotgun (WGS) entry which is preliminary data.</text>
</comment>
<feature type="region of interest" description="Disordered" evidence="1">
    <location>
        <begin position="1"/>
        <end position="20"/>
    </location>
</feature>
<evidence type="ECO:0000313" key="2">
    <source>
        <dbReference type="EMBL" id="RBP13082.1"/>
    </source>
</evidence>
<dbReference type="SUPFAM" id="SSF53955">
    <property type="entry name" value="Lysozyme-like"/>
    <property type="match status" value="1"/>
</dbReference>
<protein>
    <recommendedName>
        <fullName evidence="4">Transglycosylase-like protein with SLT domain</fullName>
    </recommendedName>
</protein>
<keyword evidence="3" id="KW-1185">Reference proteome</keyword>
<proteinExistence type="predicted"/>
<evidence type="ECO:0008006" key="4">
    <source>
        <dbReference type="Google" id="ProtNLM"/>
    </source>
</evidence>
<feature type="compositionally biased region" description="Basic and acidic residues" evidence="1">
    <location>
        <begin position="10"/>
        <end position="20"/>
    </location>
</feature>
<evidence type="ECO:0000313" key="3">
    <source>
        <dbReference type="Proteomes" id="UP000253529"/>
    </source>
</evidence>
<organism evidence="2 3">
    <name type="scientific">Roseiarcus fermentans</name>
    <dbReference type="NCBI Taxonomy" id="1473586"/>
    <lineage>
        <taxon>Bacteria</taxon>
        <taxon>Pseudomonadati</taxon>
        <taxon>Pseudomonadota</taxon>
        <taxon>Alphaproteobacteria</taxon>
        <taxon>Hyphomicrobiales</taxon>
        <taxon>Roseiarcaceae</taxon>
        <taxon>Roseiarcus</taxon>
    </lineage>
</organism>
<evidence type="ECO:0000256" key="1">
    <source>
        <dbReference type="SAM" id="MobiDB-lite"/>
    </source>
</evidence>
<gene>
    <name evidence="2" type="ORF">DFR50_11251</name>
</gene>
<accession>A0A366FEG6</accession>
<dbReference type="EMBL" id="QNRK01000012">
    <property type="protein sequence ID" value="RBP13082.1"/>
    <property type="molecule type" value="Genomic_DNA"/>
</dbReference>
<reference evidence="2 3" key="1">
    <citation type="submission" date="2018-06" db="EMBL/GenBank/DDBJ databases">
        <title>Genomic Encyclopedia of Type Strains, Phase IV (KMG-IV): sequencing the most valuable type-strain genomes for metagenomic binning, comparative biology and taxonomic classification.</title>
        <authorList>
            <person name="Goeker M."/>
        </authorList>
    </citation>
    <scope>NUCLEOTIDE SEQUENCE [LARGE SCALE GENOMIC DNA]</scope>
    <source>
        <strain evidence="2 3">DSM 24875</strain>
    </source>
</reference>
<sequence length="293" mass="29407">MSRRVHARRARAERPSRRECPRSLRAAMFAAAIMSAPRAHAEPQIVLPQGLPVQVHPTFPEPGLPAFSFPSGGDTLLGGSGAGADTGGVGSGVTTGVGAGTGGTGAAYDTMMAQDWGSQAANAAAAMGVSANALAATCVMESNCQNVGASGGSSAAGAFQMISSTYTADINGAVAYNSDISGSIVSGLDGRMDPATEAYAAAYELRQDALLLQAQTTISNPTVLDARAVYQFGAGVGPSVADASDSDNIATLTGLTASQLAANGLTTSSTVGQWRSTIINRLGSGTAYQTVLQ</sequence>
<dbReference type="AlphaFoldDB" id="A0A366FEG6"/>
<name>A0A366FEG6_9HYPH</name>
<dbReference type="Gene3D" id="1.10.530.10">
    <property type="match status" value="1"/>
</dbReference>